<feature type="region of interest" description="Disordered" evidence="1">
    <location>
        <begin position="223"/>
        <end position="297"/>
    </location>
</feature>
<organism evidence="2 3">
    <name type="scientific">Turnera subulata</name>
    <dbReference type="NCBI Taxonomy" id="218843"/>
    <lineage>
        <taxon>Eukaryota</taxon>
        <taxon>Viridiplantae</taxon>
        <taxon>Streptophyta</taxon>
        <taxon>Embryophyta</taxon>
        <taxon>Tracheophyta</taxon>
        <taxon>Spermatophyta</taxon>
        <taxon>Magnoliopsida</taxon>
        <taxon>eudicotyledons</taxon>
        <taxon>Gunneridae</taxon>
        <taxon>Pentapetalae</taxon>
        <taxon>rosids</taxon>
        <taxon>fabids</taxon>
        <taxon>Malpighiales</taxon>
        <taxon>Passifloraceae</taxon>
        <taxon>Turnera</taxon>
    </lineage>
</organism>
<name>A0A9Q0EZG5_9ROSI</name>
<comment type="caution">
    <text evidence="2">The sequence shown here is derived from an EMBL/GenBank/DDBJ whole genome shotgun (WGS) entry which is preliminary data.</text>
</comment>
<reference evidence="2" key="1">
    <citation type="submission" date="2022-02" db="EMBL/GenBank/DDBJ databases">
        <authorList>
            <person name="Henning P.M."/>
            <person name="McCubbin A.G."/>
            <person name="Shore J.S."/>
        </authorList>
    </citation>
    <scope>NUCLEOTIDE SEQUENCE</scope>
    <source>
        <strain evidence="2">F60SS</strain>
        <tissue evidence="2">Leaves</tissue>
    </source>
</reference>
<dbReference type="PANTHER" id="PTHR34427">
    <property type="entry name" value="DUF4283 DOMAIN PROTEIN"/>
    <property type="match status" value="1"/>
</dbReference>
<evidence type="ECO:0000313" key="3">
    <source>
        <dbReference type="Proteomes" id="UP001141552"/>
    </source>
</evidence>
<dbReference type="PANTHER" id="PTHR34427:SF5">
    <property type="entry name" value="DUF4283 DOMAIN-CONTAINING PROTEIN"/>
    <property type="match status" value="1"/>
</dbReference>
<dbReference type="EMBL" id="JAKUCV010007675">
    <property type="protein sequence ID" value="KAJ4822446.1"/>
    <property type="molecule type" value="Genomic_DNA"/>
</dbReference>
<reference evidence="2" key="2">
    <citation type="journal article" date="2023" name="Plants (Basel)">
        <title>Annotation of the Turnera subulata (Passifloraceae) Draft Genome Reveals the S-Locus Evolved after the Divergence of Turneroideae from Passifloroideae in a Stepwise Manner.</title>
        <authorList>
            <person name="Henning P.M."/>
            <person name="Roalson E.H."/>
            <person name="Mir W."/>
            <person name="McCubbin A.G."/>
            <person name="Shore J.S."/>
        </authorList>
    </citation>
    <scope>NUCLEOTIDE SEQUENCE</scope>
    <source>
        <strain evidence="2">F60SS</strain>
    </source>
</reference>
<accession>A0A9Q0EZG5</accession>
<evidence type="ECO:0000313" key="2">
    <source>
        <dbReference type="EMBL" id="KAJ4822446.1"/>
    </source>
</evidence>
<dbReference type="OrthoDB" id="1000944at2759"/>
<proteinExistence type="predicted"/>
<gene>
    <name evidence="2" type="ORF">Tsubulata_040253</name>
</gene>
<sequence length="431" mass="47630">MSFTKMVGVIPSVKEKSFEAKIENKVSICFKPKADCIERLKVCAFGTVKDGVSLMDVAGIFKEKMKVVVDVKAFGGRYVLIAFVSRADMFASVECRAAWMSEMFEFLKEWTKDDHASHRVCWLNVYGTPHEAWCPEFFRHIATYVGEFLQLHNGIMSSNCLEMARVQILTTFKEPISRSFKVSIDSRAYDVFVVEVQPSSHCSSVVTDTINILGGPMASDRFMASSSSNKGAPGLGGDDHQGAADGRCKKHMEDDDPHQSQDPFMGTIRLLKKGKRADKGMTGGRRRGKQSSSVTPCTEEAGVQNLKGLTASGTVQLNKVAQIAKCKLSGVGHTTNKVCNVQGQELGDECCWVNFIETRVVLEQERCLDLSVFEPISPVVRNWPKSSETVKMPVKNKSVGSPLPIQKDAMTSEVSILATMPLQNRSEEELF</sequence>
<keyword evidence="3" id="KW-1185">Reference proteome</keyword>
<evidence type="ECO:0008006" key="4">
    <source>
        <dbReference type="Google" id="ProtNLM"/>
    </source>
</evidence>
<dbReference type="Proteomes" id="UP001141552">
    <property type="component" value="Unassembled WGS sequence"/>
</dbReference>
<protein>
    <recommendedName>
        <fullName evidence="4">DUF4283 domain-containing protein</fullName>
    </recommendedName>
</protein>
<evidence type="ECO:0000256" key="1">
    <source>
        <dbReference type="SAM" id="MobiDB-lite"/>
    </source>
</evidence>
<dbReference type="AlphaFoldDB" id="A0A9Q0EZG5"/>